<dbReference type="EMBL" id="GG663735">
    <property type="protein sequence ID" value="EEH61010.1"/>
    <property type="molecule type" value="Genomic_DNA"/>
</dbReference>
<evidence type="ECO:0000256" key="7">
    <source>
        <dbReference type="SAM" id="MobiDB-lite"/>
    </source>
</evidence>
<evidence type="ECO:0000259" key="8">
    <source>
        <dbReference type="Pfam" id="PF13191"/>
    </source>
</evidence>
<dbReference type="OrthoDB" id="365981at2759"/>
<proteinExistence type="inferred from homology"/>
<dbReference type="Pfam" id="PF13191">
    <property type="entry name" value="AAA_16"/>
    <property type="match status" value="1"/>
</dbReference>
<dbReference type="GO" id="GO:0006270">
    <property type="term" value="P:DNA replication initiation"/>
    <property type="evidence" value="ECO:0007669"/>
    <property type="project" value="TreeGrafter"/>
</dbReference>
<sequence length="560" mass="59843">MGEAAAAAAAAAPPAPPPRDDDDARQKLVRRWPERKGEIVQLLGLLGAPHDHAVPIFVHGPPVTGKSSIVRDVFTTTKRPFAYVSLVDAHNPRLLLDAIVEELAPYLTGLTEKQTRCDRFADLISVLHRGLAPDAPAVYLVIDVATRLLDWKSNDPLLPALMKISELTGRNVGAMLIATPGWDAFRSAAMVRPPVLVYFDAYTNRQLRDVLTRERPKDADATLYRDFLGAVLPTFFATCKSLHELRALLAPLWRRYVAPWEEARDGRDLAAARRGLSAAAAGGSGSGSGSGGGAEGAQADDDVVVLPEARTLWARLASGRTAESVAAEAAAKAAAEARGVPPPPRKKTGPVLHAGLAVPLSSASLALQRGEWPVPEDESGAGALDFDIPRLTKFMLVSAHLATMNREAVDKRLFGHMIEGVRAGTAAVAQRSGKRKRGALSADKQSEAAATAALDGPGTFRYPDCPVVSLERLLAYFRVVTKQAYDEDGAGDGDLARELLSADVFMQISSMVALGLLTRTSGGDALDGCRYRCDVGNDLARKIAADPAVRVNLDNYLFYV</sequence>
<dbReference type="InterPro" id="IPR047088">
    <property type="entry name" value="ORC5_C"/>
</dbReference>
<gene>
    <name evidence="11" type="ORF">MICPUCDRAFT_50772</name>
</gene>
<feature type="domain" description="Orc1-like AAA ATPase" evidence="8">
    <location>
        <begin position="31"/>
        <end position="167"/>
    </location>
</feature>
<dbReference type="eggNOG" id="KOG2543">
    <property type="taxonomic scope" value="Eukaryota"/>
</dbReference>
<protein>
    <submittedName>
        <fullName evidence="11">Predicted protein</fullName>
    </submittedName>
</protein>
<keyword evidence="4" id="KW-0547">Nucleotide-binding</keyword>
<feature type="domain" description="Origin recognition complex subunit 5 C-terminal" evidence="9">
    <location>
        <begin position="388"/>
        <end position="557"/>
    </location>
</feature>
<dbReference type="Pfam" id="PF14630">
    <property type="entry name" value="ORC5_C"/>
    <property type="match status" value="1"/>
</dbReference>
<keyword evidence="5" id="KW-0067">ATP-binding</keyword>
<dbReference type="InterPro" id="IPR041664">
    <property type="entry name" value="AAA_16"/>
</dbReference>
<organism evidence="12">
    <name type="scientific">Micromonas pusilla (strain CCMP1545)</name>
    <name type="common">Picoplanktonic green alga</name>
    <dbReference type="NCBI Taxonomy" id="564608"/>
    <lineage>
        <taxon>Eukaryota</taxon>
        <taxon>Viridiplantae</taxon>
        <taxon>Chlorophyta</taxon>
        <taxon>Mamiellophyceae</taxon>
        <taxon>Mamiellales</taxon>
        <taxon>Mamiellaceae</taxon>
        <taxon>Micromonas</taxon>
    </lineage>
</organism>
<name>C1MJ15_MICPC</name>
<accession>C1MJ15</accession>
<dbReference type="InterPro" id="IPR027417">
    <property type="entry name" value="P-loop_NTPase"/>
</dbReference>
<dbReference type="KEGG" id="mpp:MICPUCDRAFT_50772"/>
<dbReference type="SUPFAM" id="SSF52540">
    <property type="entry name" value="P-loop containing nucleoside triphosphate hydrolases"/>
    <property type="match status" value="1"/>
</dbReference>
<evidence type="ECO:0000259" key="9">
    <source>
        <dbReference type="Pfam" id="PF14630"/>
    </source>
</evidence>
<evidence type="ECO:0000313" key="11">
    <source>
        <dbReference type="EMBL" id="EEH61010.1"/>
    </source>
</evidence>
<feature type="compositionally biased region" description="Low complexity" evidence="7">
    <location>
        <begin position="1"/>
        <end position="12"/>
    </location>
</feature>
<dbReference type="STRING" id="564608.C1MJ15"/>
<dbReference type="Proteomes" id="UP000001876">
    <property type="component" value="Unassembled WGS sequence"/>
</dbReference>
<dbReference type="Pfam" id="PF21639">
    <property type="entry name" value="ORC5_lid"/>
    <property type="match status" value="1"/>
</dbReference>
<dbReference type="GeneID" id="9680390"/>
<feature type="domain" description="ORC5 lid" evidence="10">
    <location>
        <begin position="224"/>
        <end position="260"/>
    </location>
</feature>
<evidence type="ECO:0000313" key="12">
    <source>
        <dbReference type="Proteomes" id="UP000001876"/>
    </source>
</evidence>
<evidence type="ECO:0000256" key="2">
    <source>
        <dbReference type="ARBA" id="ARBA00006269"/>
    </source>
</evidence>
<dbReference type="Gene3D" id="3.40.50.300">
    <property type="entry name" value="P-loop containing nucleotide triphosphate hydrolases"/>
    <property type="match status" value="1"/>
</dbReference>
<dbReference type="PANTHER" id="PTHR12705:SF0">
    <property type="entry name" value="ORIGIN RECOGNITION COMPLEX SUBUNIT 5"/>
    <property type="match status" value="1"/>
</dbReference>
<feature type="region of interest" description="Disordered" evidence="7">
    <location>
        <begin position="1"/>
        <end position="24"/>
    </location>
</feature>
<evidence type="ECO:0000256" key="4">
    <source>
        <dbReference type="ARBA" id="ARBA00022741"/>
    </source>
</evidence>
<dbReference type="GO" id="GO:0005664">
    <property type="term" value="C:nuclear origin of replication recognition complex"/>
    <property type="evidence" value="ECO:0007669"/>
    <property type="project" value="TreeGrafter"/>
</dbReference>
<comment type="subcellular location">
    <subcellularLocation>
        <location evidence="1">Nucleus</location>
    </subcellularLocation>
</comment>
<keyword evidence="3" id="KW-0235">DNA replication</keyword>
<evidence type="ECO:0000256" key="1">
    <source>
        <dbReference type="ARBA" id="ARBA00004123"/>
    </source>
</evidence>
<comment type="similarity">
    <text evidence="2">Belongs to the ORC5 family.</text>
</comment>
<keyword evidence="6" id="KW-0539">Nucleus</keyword>
<keyword evidence="12" id="KW-1185">Reference proteome</keyword>
<dbReference type="RefSeq" id="XP_003055758.1">
    <property type="nucleotide sequence ID" value="XM_003055712.1"/>
</dbReference>
<dbReference type="AlphaFoldDB" id="C1MJ15"/>
<dbReference type="InterPro" id="IPR048866">
    <property type="entry name" value="ORC5_lid"/>
</dbReference>
<dbReference type="GO" id="GO:0003688">
    <property type="term" value="F:DNA replication origin binding"/>
    <property type="evidence" value="ECO:0007669"/>
    <property type="project" value="TreeGrafter"/>
</dbReference>
<dbReference type="InterPro" id="IPR020796">
    <property type="entry name" value="ORC5"/>
</dbReference>
<evidence type="ECO:0000256" key="5">
    <source>
        <dbReference type="ARBA" id="ARBA00022840"/>
    </source>
</evidence>
<evidence type="ECO:0000259" key="10">
    <source>
        <dbReference type="Pfam" id="PF21639"/>
    </source>
</evidence>
<reference evidence="11 12" key="1">
    <citation type="journal article" date="2009" name="Science">
        <title>Green evolution and dynamic adaptations revealed by genomes of the marine picoeukaryotes Micromonas.</title>
        <authorList>
            <person name="Worden A.Z."/>
            <person name="Lee J.H."/>
            <person name="Mock T."/>
            <person name="Rouze P."/>
            <person name="Simmons M.P."/>
            <person name="Aerts A.L."/>
            <person name="Allen A.E."/>
            <person name="Cuvelier M.L."/>
            <person name="Derelle E."/>
            <person name="Everett M.V."/>
            <person name="Foulon E."/>
            <person name="Grimwood J."/>
            <person name="Gundlach H."/>
            <person name="Henrissat B."/>
            <person name="Napoli C."/>
            <person name="McDonald S.M."/>
            <person name="Parker M.S."/>
            <person name="Rombauts S."/>
            <person name="Salamov A."/>
            <person name="Von Dassow P."/>
            <person name="Badger J.H."/>
            <person name="Coutinho P.M."/>
            <person name="Demir E."/>
            <person name="Dubchak I."/>
            <person name="Gentemann C."/>
            <person name="Eikrem W."/>
            <person name="Gready J.E."/>
            <person name="John U."/>
            <person name="Lanier W."/>
            <person name="Lindquist E.A."/>
            <person name="Lucas S."/>
            <person name="Mayer K.F."/>
            <person name="Moreau H."/>
            <person name="Not F."/>
            <person name="Otillar R."/>
            <person name="Panaud O."/>
            <person name="Pangilinan J."/>
            <person name="Paulsen I."/>
            <person name="Piegu B."/>
            <person name="Poliakov A."/>
            <person name="Robbens S."/>
            <person name="Schmutz J."/>
            <person name="Toulza E."/>
            <person name="Wyss T."/>
            <person name="Zelensky A."/>
            <person name="Zhou K."/>
            <person name="Armbrust E.V."/>
            <person name="Bhattacharya D."/>
            <person name="Goodenough U.W."/>
            <person name="Van de Peer Y."/>
            <person name="Grigoriev I.V."/>
        </authorList>
    </citation>
    <scope>NUCLEOTIDE SEQUENCE [LARGE SCALE GENOMIC DNA]</scope>
    <source>
        <strain evidence="11 12">CCMP1545</strain>
    </source>
</reference>
<evidence type="ECO:0000256" key="6">
    <source>
        <dbReference type="ARBA" id="ARBA00023242"/>
    </source>
</evidence>
<evidence type="ECO:0000256" key="3">
    <source>
        <dbReference type="ARBA" id="ARBA00022705"/>
    </source>
</evidence>
<dbReference type="PANTHER" id="PTHR12705">
    <property type="entry name" value="ORIGIN RECOGNITION COMPLEX SUBUNIT 5"/>
    <property type="match status" value="1"/>
</dbReference>
<dbReference type="OMA" id="FHRLWAS"/>